<dbReference type="Pfam" id="PF02683">
    <property type="entry name" value="DsbD_TM"/>
    <property type="match status" value="1"/>
</dbReference>
<dbReference type="EMBL" id="DSDO01000191">
    <property type="protein sequence ID" value="HDR46605.1"/>
    <property type="molecule type" value="Genomic_DNA"/>
</dbReference>
<evidence type="ECO:0000256" key="4">
    <source>
        <dbReference type="ARBA" id="ARBA00022748"/>
    </source>
</evidence>
<comment type="caution">
    <text evidence="9">The sequence shown here is derived from an EMBL/GenBank/DDBJ whole genome shotgun (WGS) entry which is preliminary data.</text>
</comment>
<keyword evidence="3 7" id="KW-0812">Transmembrane</keyword>
<dbReference type="GO" id="GO:0016020">
    <property type="term" value="C:membrane"/>
    <property type="evidence" value="ECO:0007669"/>
    <property type="project" value="UniProtKB-SubCell"/>
</dbReference>
<name>A0A831LRP1_9BACT</name>
<evidence type="ECO:0000259" key="8">
    <source>
        <dbReference type="Pfam" id="PF02683"/>
    </source>
</evidence>
<keyword evidence="6 7" id="KW-0472">Membrane</keyword>
<dbReference type="InterPro" id="IPR051790">
    <property type="entry name" value="Cytochrome_c-biogenesis_DsbD"/>
</dbReference>
<comment type="similarity">
    <text evidence="2">Belongs to the DsbD family.</text>
</comment>
<evidence type="ECO:0000313" key="9">
    <source>
        <dbReference type="EMBL" id="HDR46605.1"/>
    </source>
</evidence>
<feature type="transmembrane region" description="Helical" evidence="7">
    <location>
        <begin position="81"/>
        <end position="100"/>
    </location>
</feature>
<feature type="transmembrane region" description="Helical" evidence="7">
    <location>
        <begin position="47"/>
        <end position="75"/>
    </location>
</feature>
<keyword evidence="5 7" id="KW-1133">Transmembrane helix</keyword>
<accession>A0A831LRP1</accession>
<feature type="transmembrane region" description="Helical" evidence="7">
    <location>
        <begin position="151"/>
        <end position="174"/>
    </location>
</feature>
<evidence type="ECO:0000256" key="5">
    <source>
        <dbReference type="ARBA" id="ARBA00022989"/>
    </source>
</evidence>
<evidence type="ECO:0000256" key="6">
    <source>
        <dbReference type="ARBA" id="ARBA00023136"/>
    </source>
</evidence>
<feature type="transmembrane region" description="Helical" evidence="7">
    <location>
        <begin position="12"/>
        <end position="35"/>
    </location>
</feature>
<dbReference type="InterPro" id="IPR003834">
    <property type="entry name" value="Cyt_c_assmbl_TM_dom"/>
</dbReference>
<dbReference type="GO" id="GO:0017004">
    <property type="term" value="P:cytochrome complex assembly"/>
    <property type="evidence" value="ECO:0007669"/>
    <property type="project" value="UniProtKB-KW"/>
</dbReference>
<feature type="transmembrane region" description="Helical" evidence="7">
    <location>
        <begin position="195"/>
        <end position="218"/>
    </location>
</feature>
<gene>
    <name evidence="9" type="ORF">ENN94_02780</name>
</gene>
<keyword evidence="4" id="KW-0201">Cytochrome c-type biogenesis</keyword>
<evidence type="ECO:0000256" key="3">
    <source>
        <dbReference type="ARBA" id="ARBA00022692"/>
    </source>
</evidence>
<evidence type="ECO:0000256" key="2">
    <source>
        <dbReference type="ARBA" id="ARBA00006143"/>
    </source>
</evidence>
<sequence length="220" mass="23257">MTPLDFSLTSMVMVLLAGLASIASPCVLPVVPIIVTGTERDHRHRPLLIVFGLSLSFIAMGVVTSLFGGAVAGMMPLLEKVAGVVVILFGVLMLCDINVFKRFTLFSRIRISNDGRWSGLVLGLTLGLVWIPCVGPMLSGVLAMVASDGRLASGVVLLAIYSLGFAIPMLLAGYATQGMRSRFQAIARHQVAVRVFSGLLLVGFGIYILTAGMLSIGFSS</sequence>
<comment type="subcellular location">
    <subcellularLocation>
        <location evidence="1">Membrane</location>
        <topology evidence="1">Multi-pass membrane protein</topology>
    </subcellularLocation>
</comment>
<dbReference type="AlphaFoldDB" id="A0A831LRP1"/>
<dbReference type="PANTHER" id="PTHR31272">
    <property type="entry name" value="CYTOCHROME C-TYPE BIOGENESIS PROTEIN HI_1454-RELATED"/>
    <property type="match status" value="1"/>
</dbReference>
<organism evidence="9">
    <name type="scientific">Geoalkalibacter subterraneus</name>
    <dbReference type="NCBI Taxonomy" id="483547"/>
    <lineage>
        <taxon>Bacteria</taxon>
        <taxon>Pseudomonadati</taxon>
        <taxon>Thermodesulfobacteriota</taxon>
        <taxon>Desulfuromonadia</taxon>
        <taxon>Desulfuromonadales</taxon>
        <taxon>Geoalkalibacteraceae</taxon>
        <taxon>Geoalkalibacter</taxon>
    </lineage>
</organism>
<proteinExistence type="inferred from homology"/>
<reference evidence="9" key="1">
    <citation type="journal article" date="2020" name="mSystems">
        <title>Genome- and Community-Level Interaction Insights into Carbon Utilization and Element Cycling Functions of Hydrothermarchaeota in Hydrothermal Sediment.</title>
        <authorList>
            <person name="Zhou Z."/>
            <person name="Liu Y."/>
            <person name="Xu W."/>
            <person name="Pan J."/>
            <person name="Luo Z.H."/>
            <person name="Li M."/>
        </authorList>
    </citation>
    <scope>NUCLEOTIDE SEQUENCE [LARGE SCALE GENOMIC DNA]</scope>
    <source>
        <strain evidence="9">SpSt-1220</strain>
    </source>
</reference>
<evidence type="ECO:0000256" key="7">
    <source>
        <dbReference type="SAM" id="Phobius"/>
    </source>
</evidence>
<dbReference type="PANTHER" id="PTHR31272:SF9">
    <property type="entry name" value="BLL1027 PROTEIN"/>
    <property type="match status" value="1"/>
</dbReference>
<feature type="domain" description="Cytochrome C biogenesis protein transmembrane" evidence="8">
    <location>
        <begin position="10"/>
        <end position="209"/>
    </location>
</feature>
<protein>
    <submittedName>
        <fullName evidence="9">Cytochrome c biogenesis protein CcdA</fullName>
    </submittedName>
</protein>
<evidence type="ECO:0000256" key="1">
    <source>
        <dbReference type="ARBA" id="ARBA00004141"/>
    </source>
</evidence>
<dbReference type="Proteomes" id="UP000886162">
    <property type="component" value="Unassembled WGS sequence"/>
</dbReference>
<feature type="transmembrane region" description="Helical" evidence="7">
    <location>
        <begin position="120"/>
        <end position="145"/>
    </location>
</feature>